<evidence type="ECO:0000256" key="3">
    <source>
        <dbReference type="PIRSR" id="PIRSR602480-1"/>
    </source>
</evidence>
<dbReference type="Pfam" id="PF01474">
    <property type="entry name" value="DAHP_synth_2"/>
    <property type="match status" value="1"/>
</dbReference>
<feature type="binding site" evidence="3">
    <location>
        <position position="355"/>
    </location>
    <ligand>
        <name>Mn(2+)</name>
        <dbReference type="ChEBI" id="CHEBI:29035"/>
    </ligand>
</feature>
<feature type="binding site" evidence="3">
    <location>
        <position position="323"/>
    </location>
    <ligand>
        <name>phosphoenolpyruvate</name>
        <dbReference type="ChEBI" id="CHEBI:58702"/>
    </ligand>
</feature>
<comment type="similarity">
    <text evidence="1 4">Belongs to the class-II DAHP synthase family.</text>
</comment>
<dbReference type="InterPro" id="IPR013785">
    <property type="entry name" value="Aldolase_TIM"/>
</dbReference>
<dbReference type="AlphaFoldDB" id="A0A923E2L4"/>
<proteinExistence type="inferred from homology"/>
<keyword evidence="4" id="KW-0057">Aromatic amino acid biosynthesis</keyword>
<evidence type="ECO:0000256" key="2">
    <source>
        <dbReference type="ARBA" id="ARBA00022679"/>
    </source>
</evidence>
<keyword evidence="3" id="KW-0104">Cadmium</keyword>
<dbReference type="PANTHER" id="PTHR21337:SF0">
    <property type="entry name" value="PHOSPHO-2-DEHYDRO-3-DEOXYHEPTONATE ALDOLASE"/>
    <property type="match status" value="1"/>
</dbReference>
<evidence type="ECO:0000256" key="5">
    <source>
        <dbReference type="SAM" id="MobiDB-lite"/>
    </source>
</evidence>
<dbReference type="EMBL" id="JACHMK010000001">
    <property type="protein sequence ID" value="MBB6334841.1"/>
    <property type="molecule type" value="Genomic_DNA"/>
</dbReference>
<dbReference type="InterPro" id="IPR002480">
    <property type="entry name" value="DAHP_synth_2"/>
</dbReference>
<reference evidence="6" key="1">
    <citation type="submission" date="2020-08" db="EMBL/GenBank/DDBJ databases">
        <title>Sequencing the genomes of 1000 actinobacteria strains.</title>
        <authorList>
            <person name="Klenk H.-P."/>
        </authorList>
    </citation>
    <scope>NUCLEOTIDE SEQUENCE</scope>
    <source>
        <strain evidence="6">DSM 10695</strain>
    </source>
</reference>
<dbReference type="Proteomes" id="UP000617426">
    <property type="component" value="Unassembled WGS sequence"/>
</dbReference>
<dbReference type="GO" id="GO:0003849">
    <property type="term" value="F:3-deoxy-7-phosphoheptulonate synthase activity"/>
    <property type="evidence" value="ECO:0007669"/>
    <property type="project" value="UniProtKB-EC"/>
</dbReference>
<comment type="catalytic activity">
    <reaction evidence="4">
        <text>D-erythrose 4-phosphate + phosphoenolpyruvate + H2O = 7-phospho-2-dehydro-3-deoxy-D-arabino-heptonate + phosphate</text>
        <dbReference type="Rhea" id="RHEA:14717"/>
        <dbReference type="ChEBI" id="CHEBI:15377"/>
        <dbReference type="ChEBI" id="CHEBI:16897"/>
        <dbReference type="ChEBI" id="CHEBI:43474"/>
        <dbReference type="ChEBI" id="CHEBI:58394"/>
        <dbReference type="ChEBI" id="CHEBI:58702"/>
        <dbReference type="EC" id="2.5.1.54"/>
    </reaction>
</comment>
<feature type="region of interest" description="Disordered" evidence="5">
    <location>
        <begin position="1"/>
        <end position="29"/>
    </location>
</feature>
<evidence type="ECO:0000313" key="6">
    <source>
        <dbReference type="EMBL" id="MBB6334841.1"/>
    </source>
</evidence>
<dbReference type="PANTHER" id="PTHR21337">
    <property type="entry name" value="PHOSPHO-2-DEHYDRO-3-DEOXYHEPTONATE ALDOLASE 1, 2"/>
    <property type="match status" value="1"/>
</dbReference>
<feature type="binding site" evidence="3">
    <location>
        <position position="74"/>
    </location>
    <ligand>
        <name>Mn(2+)</name>
        <dbReference type="ChEBI" id="CHEBI:29035"/>
    </ligand>
</feature>
<organism evidence="6 7">
    <name type="scientific">Schaalia hyovaginalis</name>
    <dbReference type="NCBI Taxonomy" id="29316"/>
    <lineage>
        <taxon>Bacteria</taxon>
        <taxon>Bacillati</taxon>
        <taxon>Actinomycetota</taxon>
        <taxon>Actinomycetes</taxon>
        <taxon>Actinomycetales</taxon>
        <taxon>Actinomycetaceae</taxon>
        <taxon>Schaalia</taxon>
    </lineage>
</organism>
<feature type="binding site" evidence="3">
    <location>
        <position position="292"/>
    </location>
    <ligand>
        <name>phosphoenolpyruvate</name>
        <dbReference type="ChEBI" id="CHEBI:58702"/>
    </ligand>
</feature>
<keyword evidence="3" id="KW-0170">Cobalt</keyword>
<dbReference type="SUPFAM" id="SSF51569">
    <property type="entry name" value="Aldolase"/>
    <property type="match status" value="1"/>
</dbReference>
<evidence type="ECO:0000313" key="7">
    <source>
        <dbReference type="Proteomes" id="UP000617426"/>
    </source>
</evidence>
<comment type="caution">
    <text evidence="6">The sequence shown here is derived from an EMBL/GenBank/DDBJ whole genome shotgun (WGS) entry which is preliminary data.</text>
</comment>
<feature type="binding site" evidence="3">
    <location>
        <position position="397"/>
    </location>
    <ligand>
        <name>Mn(2+)</name>
        <dbReference type="ChEBI" id="CHEBI:29035"/>
    </ligand>
</feature>
<keyword evidence="2 4" id="KW-0808">Transferase</keyword>
<keyword evidence="4" id="KW-0028">Amino-acid biosynthesis</keyword>
<evidence type="ECO:0000256" key="4">
    <source>
        <dbReference type="RuleBase" id="RU363071"/>
    </source>
</evidence>
<gene>
    <name evidence="6" type="ORF">HD592_001406</name>
</gene>
<name>A0A923E2L4_9ACTO</name>
<dbReference type="GO" id="GO:0008652">
    <property type="term" value="P:amino acid biosynthetic process"/>
    <property type="evidence" value="ECO:0007669"/>
    <property type="project" value="UniProtKB-KW"/>
</dbReference>
<dbReference type="NCBIfam" id="TIGR01358">
    <property type="entry name" value="DAHP_synth_II"/>
    <property type="match status" value="1"/>
</dbReference>
<keyword evidence="3" id="KW-0464">Manganese</keyword>
<feature type="binding site" evidence="3">
    <location>
        <begin position="269"/>
        <end position="270"/>
    </location>
    <ligand>
        <name>phosphoenolpyruvate</name>
        <dbReference type="ChEBI" id="CHEBI:58702"/>
    </ligand>
</feature>
<evidence type="ECO:0000256" key="1">
    <source>
        <dbReference type="ARBA" id="ARBA00008911"/>
    </source>
</evidence>
<sequence>MNAPDSGSDAPWDSWRSHDAVQQPDYPDSSAVREVAAKLRRQPPLVFAGEVDDLREWLGAAGRGEAFVLTGGDCAETFAESTADHLRLKIQTLLQMAVVLTYGASMPVVKIGRIAGQYAKPRSKDTETRGGVTLPSYRGDAVNSFEFTAEARTPDPHRLLDTYHHAAATLNLIRAFTKGGYADLRLVHHWNRGFTANPAYARYESLAEEIHRAVKFMEAAGADFDSLREVDLYSSHEALLLEYESAMTRIDSRTGRAYDTSGHFLWVGERTRDLDGAHVELLRRIRNPIGVKLGPTTTPEQMLGLVKRLNPDGQEGRLTFITRMGADRIRDCLPALLEAAKADGRPVTWMTDPMHGNTITSSSGYKTRRFETIMDEVKGFFEAHDDAGTVPGGIHVELTGDDVTEIVGGSEELDEASLASRYETLVDPRLNHQQSLELAFQVAEHLKRSGE</sequence>
<dbReference type="Gene3D" id="3.20.20.70">
    <property type="entry name" value="Aldolase class I"/>
    <property type="match status" value="1"/>
</dbReference>
<protein>
    <recommendedName>
        <fullName evidence="4">Phospho-2-dehydro-3-deoxyheptonate aldolase</fullName>
        <ecNumber evidence="4">2.5.1.54</ecNumber>
    </recommendedName>
</protein>
<feature type="binding site" evidence="3">
    <location>
        <position position="427"/>
    </location>
    <ligand>
        <name>Mn(2+)</name>
        <dbReference type="ChEBI" id="CHEBI:29035"/>
    </ligand>
</feature>
<comment type="pathway">
    <text evidence="4">Metabolic intermediate biosynthesis; chorismate biosynthesis; chorismate from D-erythrose 4-phosphate and phosphoenolpyruvate: step 1/7.</text>
</comment>
<accession>A0A923E2L4</accession>
<feature type="binding site" evidence="3">
    <location>
        <position position="113"/>
    </location>
    <ligand>
        <name>phosphoenolpyruvate</name>
        <dbReference type="ChEBI" id="CHEBI:58702"/>
    </ligand>
</feature>
<dbReference type="EC" id="2.5.1.54" evidence="4"/>
<dbReference type="GO" id="GO:0009073">
    <property type="term" value="P:aromatic amino acid family biosynthetic process"/>
    <property type="evidence" value="ECO:0007669"/>
    <property type="project" value="UniProtKB-KW"/>
</dbReference>
<keyword evidence="7" id="KW-1185">Reference proteome</keyword>
<comment type="cofactor">
    <cofactor evidence="3">
        <name>Mn(2+)</name>
        <dbReference type="ChEBI" id="CHEBI:29035"/>
    </cofactor>
    <cofactor evidence="3">
        <name>Co(2+)</name>
        <dbReference type="ChEBI" id="CHEBI:48828"/>
    </cofactor>
    <cofactor evidence="3">
        <name>Cd(2+)</name>
        <dbReference type="ChEBI" id="CHEBI:48775"/>
    </cofactor>
    <text evidence="3">Binds 1 divalent cation per subunit. The enzyme is active with manganese, cobalt or cadmium ions.</text>
</comment>